<proteinExistence type="predicted"/>
<protein>
    <submittedName>
        <fullName evidence="2">DUF1801 domain-containing protein</fullName>
    </submittedName>
</protein>
<dbReference type="Proteomes" id="UP000440694">
    <property type="component" value="Unassembled WGS sequence"/>
</dbReference>
<organism evidence="2 3">
    <name type="scientific">Hyphomicrobium album</name>
    <dbReference type="NCBI Taxonomy" id="2665159"/>
    <lineage>
        <taxon>Bacteria</taxon>
        <taxon>Pseudomonadati</taxon>
        <taxon>Pseudomonadota</taxon>
        <taxon>Alphaproteobacteria</taxon>
        <taxon>Hyphomicrobiales</taxon>
        <taxon>Hyphomicrobiaceae</taxon>
        <taxon>Hyphomicrobium</taxon>
    </lineage>
</organism>
<dbReference type="AlphaFoldDB" id="A0A6I3KHJ8"/>
<sequence length="140" mass="15261">MPKSTILTVASYIADKPAPARRALNAIRAALRKAVPGAEEVISYGIPALRKDGRIVVFFAAWKEHCALYPVTGKLIAAFKDELAPYELSHKGTVRFPLDQAVPAGLIGRIAKYRAGELAQAKVTKRKKAAKKPARVKTKR</sequence>
<dbReference type="RefSeq" id="WP_210251909.1">
    <property type="nucleotide sequence ID" value="NZ_WMBQ01000001.1"/>
</dbReference>
<reference evidence="2 3" key="1">
    <citation type="submission" date="2019-11" db="EMBL/GenBank/DDBJ databases">
        <title>Identification of a novel strain.</title>
        <authorList>
            <person name="Xu Q."/>
            <person name="Wang G."/>
        </authorList>
    </citation>
    <scope>NUCLEOTIDE SEQUENCE [LARGE SCALE GENOMIC DNA]</scope>
    <source>
        <strain evidence="3">xq</strain>
    </source>
</reference>
<evidence type="ECO:0000313" key="3">
    <source>
        <dbReference type="Proteomes" id="UP000440694"/>
    </source>
</evidence>
<keyword evidence="3" id="KW-1185">Reference proteome</keyword>
<feature type="domain" description="YdhG-like" evidence="1">
    <location>
        <begin position="21"/>
        <end position="113"/>
    </location>
</feature>
<dbReference type="Pfam" id="PF08818">
    <property type="entry name" value="DUF1801"/>
    <property type="match status" value="1"/>
</dbReference>
<dbReference type="SUPFAM" id="SSF159888">
    <property type="entry name" value="YdhG-like"/>
    <property type="match status" value="1"/>
</dbReference>
<dbReference type="EMBL" id="WMBQ01000001">
    <property type="protein sequence ID" value="MTD93853.1"/>
    <property type="molecule type" value="Genomic_DNA"/>
</dbReference>
<name>A0A6I3KHJ8_9HYPH</name>
<accession>A0A6I3KHJ8</accession>
<dbReference type="Gene3D" id="3.90.1150.200">
    <property type="match status" value="1"/>
</dbReference>
<dbReference type="InterPro" id="IPR014922">
    <property type="entry name" value="YdhG-like"/>
</dbReference>
<gene>
    <name evidence="2" type="ORF">GIW81_05835</name>
</gene>
<comment type="caution">
    <text evidence="2">The sequence shown here is derived from an EMBL/GenBank/DDBJ whole genome shotgun (WGS) entry which is preliminary data.</text>
</comment>
<evidence type="ECO:0000313" key="2">
    <source>
        <dbReference type="EMBL" id="MTD93853.1"/>
    </source>
</evidence>
<evidence type="ECO:0000259" key="1">
    <source>
        <dbReference type="Pfam" id="PF08818"/>
    </source>
</evidence>